<comment type="subcellular location">
    <subcellularLocation>
        <location evidence="4">Nucleus</location>
        <location evidence="4">Nucleolus</location>
    </subcellularLocation>
    <subcellularLocation>
        <location evidence="4">Nucleus</location>
        <location evidence="4">Nucleoplasm</location>
    </subcellularLocation>
</comment>
<protein>
    <recommendedName>
        <fullName evidence="4">Pescadillo homolog</fullName>
    </recommendedName>
</protein>
<feature type="region of interest" description="Disordered" evidence="5">
    <location>
        <begin position="285"/>
        <end position="307"/>
    </location>
</feature>
<dbReference type="GO" id="GO:0000466">
    <property type="term" value="P:maturation of 5.8S rRNA from tricistronic rRNA transcript (SSU-rRNA, 5.8S rRNA, LSU-rRNA)"/>
    <property type="evidence" value="ECO:0007669"/>
    <property type="project" value="UniProtKB-UniRule"/>
</dbReference>
<feature type="compositionally biased region" description="Basic and acidic residues" evidence="5">
    <location>
        <begin position="577"/>
        <end position="593"/>
    </location>
</feature>
<evidence type="ECO:0000256" key="2">
    <source>
        <dbReference type="ARBA" id="ARBA00022552"/>
    </source>
</evidence>
<dbReference type="HAMAP" id="MF_03028">
    <property type="entry name" value="Pescadillo"/>
    <property type="match status" value="1"/>
</dbReference>
<keyword evidence="2 4" id="KW-0698">rRNA processing</keyword>
<comment type="similarity">
    <text evidence="4">Belongs to the pescadillo family.</text>
</comment>
<dbReference type="SMART" id="SM00292">
    <property type="entry name" value="BRCT"/>
    <property type="match status" value="1"/>
</dbReference>
<feature type="region of interest" description="Disordered" evidence="5">
    <location>
        <begin position="425"/>
        <end position="544"/>
    </location>
</feature>
<name>A0A2R5L3Z0_9ACAR</name>
<dbReference type="SUPFAM" id="SSF52113">
    <property type="entry name" value="BRCT domain"/>
    <property type="match status" value="1"/>
</dbReference>
<dbReference type="InterPro" id="IPR010613">
    <property type="entry name" value="PES"/>
</dbReference>
<dbReference type="GO" id="GO:0030687">
    <property type="term" value="C:preribosome, large subunit precursor"/>
    <property type="evidence" value="ECO:0007669"/>
    <property type="project" value="UniProtKB-UniRule"/>
</dbReference>
<feature type="compositionally biased region" description="Acidic residues" evidence="5">
    <location>
        <begin position="288"/>
        <end position="303"/>
    </location>
</feature>
<dbReference type="PROSITE" id="PS50172">
    <property type="entry name" value="BRCT"/>
    <property type="match status" value="1"/>
</dbReference>
<feature type="compositionally biased region" description="Acidic residues" evidence="5">
    <location>
        <begin position="473"/>
        <end position="499"/>
    </location>
</feature>
<dbReference type="InterPro" id="IPR036420">
    <property type="entry name" value="BRCT_dom_sf"/>
</dbReference>
<dbReference type="PANTHER" id="PTHR12221">
    <property type="entry name" value="PESCADILLO - RELATED"/>
    <property type="match status" value="1"/>
</dbReference>
<keyword evidence="1 4" id="KW-0690">Ribosome biogenesis</keyword>
<comment type="function">
    <text evidence="4">Required for maturation of ribosomal RNAs and formation of the large ribosomal subunit.</text>
</comment>
<feature type="compositionally biased region" description="Acidic residues" evidence="5">
    <location>
        <begin position="450"/>
        <end position="465"/>
    </location>
</feature>
<evidence type="ECO:0000259" key="6">
    <source>
        <dbReference type="PROSITE" id="PS50172"/>
    </source>
</evidence>
<dbReference type="EMBL" id="GGLE01000051">
    <property type="protein sequence ID" value="MBY04177.1"/>
    <property type="molecule type" value="Transcribed_RNA"/>
</dbReference>
<accession>A0A2R5L3Z0</accession>
<dbReference type="Gene3D" id="3.40.50.10190">
    <property type="entry name" value="BRCT domain"/>
    <property type="match status" value="1"/>
</dbReference>
<dbReference type="GO" id="GO:0000463">
    <property type="term" value="P:maturation of LSU-rRNA from tricistronic rRNA transcript (SSU-rRNA, 5.8S rRNA, LSU-rRNA)"/>
    <property type="evidence" value="ECO:0007669"/>
    <property type="project" value="UniProtKB-UniRule"/>
</dbReference>
<dbReference type="GO" id="GO:0070545">
    <property type="term" value="C:PeBoW complex"/>
    <property type="evidence" value="ECO:0007669"/>
    <property type="project" value="TreeGrafter"/>
</dbReference>
<dbReference type="FunFam" id="3.40.50.10190:FF:000002">
    <property type="entry name" value="Pescadillo homolog"/>
    <property type="match status" value="1"/>
</dbReference>
<dbReference type="CDD" id="cd17709">
    <property type="entry name" value="BRCT_pescadillo_like"/>
    <property type="match status" value="1"/>
</dbReference>
<evidence type="ECO:0000256" key="5">
    <source>
        <dbReference type="SAM" id="MobiDB-lite"/>
    </source>
</evidence>
<evidence type="ECO:0000256" key="1">
    <source>
        <dbReference type="ARBA" id="ARBA00022517"/>
    </source>
</evidence>
<evidence type="ECO:0000256" key="3">
    <source>
        <dbReference type="ARBA" id="ARBA00023242"/>
    </source>
</evidence>
<dbReference type="InterPro" id="IPR001357">
    <property type="entry name" value="BRCT_dom"/>
</dbReference>
<reference evidence="7" key="1">
    <citation type="submission" date="2018-03" db="EMBL/GenBank/DDBJ databases">
        <title>The relapsing fever spirochete Borrelia turicatae persists in the highly oxidative environment of its soft-bodied tick vector.</title>
        <authorList>
            <person name="Bourret T.J."/>
            <person name="Boyle W.K."/>
            <person name="Valenzuela J.G."/>
            <person name="Oliveira F."/>
            <person name="Lopez J.E."/>
        </authorList>
    </citation>
    <scope>NUCLEOTIDE SEQUENCE</scope>
    <source>
        <strain evidence="7">Kansas strain/isolate</strain>
        <tissue evidence="7">Salivary glands</tissue>
    </source>
</reference>
<evidence type="ECO:0000256" key="4">
    <source>
        <dbReference type="HAMAP-Rule" id="MF_03028"/>
    </source>
</evidence>
<sequence>MARKEKKRGTTGHITSFISRRKALAKLQLTLKDFRRLCILKGIYPVEPRFRRHVNHSSSVSNTFYLVKDIQFLSHEPIIQKFRDFKVFIRRLRKAIGKNERDTAEHIRNNEPVYRLDHIVKERYPSLVDAIRDMDDALSMCFLFSTFPHGKVVKPSLVGLCRRVTVEFLHYVLETRALRKVFISIKGFYYQAEVMGQPVTWIVPHAFSFQQPADVDFKIMATFTDFYVTLLGCINYKLYNNLNLYYPPKLHLTSEDQEDVGDVDEEEGVVDRIASLTEKLKSMVSAEPSDDAPQLDEFPDDNGENTAADMKDEEEKLKKFQNLFEGLKVFLNREVPREPLTFVLRALGAEVSWCKTLFAGATFSEDDLTITHQIVDRPSFEGGYLNRYYVQPQWVFDCVNYKKLLPVEEYFPGVDLPPHLSPFVEEKEGDYVPPEKNAMLQGKTPGAMSSDDEEVDEELQAENEESVVHEEQSSDEEAEDDASEDEELEEEEEVEDEEEIVVKKTTEKKRKPAEEQKESESKKSKMAVVAGSVEKEDAAKKAEKIASEEKRLAVMMIPKKRKHLYDKIVFGQKRKRREVEHMKKKREEIDKPKQKAKKRS</sequence>
<feature type="compositionally biased region" description="Basic and acidic residues" evidence="5">
    <location>
        <begin position="533"/>
        <end position="544"/>
    </location>
</feature>
<organism evidence="7">
    <name type="scientific">Ornithodoros turicata</name>
    <dbReference type="NCBI Taxonomy" id="34597"/>
    <lineage>
        <taxon>Eukaryota</taxon>
        <taxon>Metazoa</taxon>
        <taxon>Ecdysozoa</taxon>
        <taxon>Arthropoda</taxon>
        <taxon>Chelicerata</taxon>
        <taxon>Arachnida</taxon>
        <taxon>Acari</taxon>
        <taxon>Parasitiformes</taxon>
        <taxon>Ixodida</taxon>
        <taxon>Ixodoidea</taxon>
        <taxon>Argasidae</taxon>
        <taxon>Ornithodorinae</taxon>
        <taxon>Ornithodoros</taxon>
    </lineage>
</organism>
<evidence type="ECO:0000313" key="7">
    <source>
        <dbReference type="EMBL" id="MBY04177.1"/>
    </source>
</evidence>
<dbReference type="GO" id="GO:0043021">
    <property type="term" value="F:ribonucleoprotein complex binding"/>
    <property type="evidence" value="ECO:0007669"/>
    <property type="project" value="UniProtKB-UniRule"/>
</dbReference>
<keyword evidence="3 4" id="KW-0539">Nucleus</keyword>
<proteinExistence type="inferred from homology"/>
<dbReference type="PANTHER" id="PTHR12221:SF6">
    <property type="entry name" value="PESCADILLO HOMOLOG"/>
    <property type="match status" value="1"/>
</dbReference>
<dbReference type="GO" id="GO:0003723">
    <property type="term" value="F:RNA binding"/>
    <property type="evidence" value="ECO:0007669"/>
    <property type="project" value="TreeGrafter"/>
</dbReference>
<dbReference type="GO" id="GO:0005654">
    <property type="term" value="C:nucleoplasm"/>
    <property type="evidence" value="ECO:0007669"/>
    <property type="project" value="UniProtKB-SubCell"/>
</dbReference>
<dbReference type="Pfam" id="PF06732">
    <property type="entry name" value="Pescadillo_N"/>
    <property type="match status" value="1"/>
</dbReference>
<dbReference type="AlphaFoldDB" id="A0A2R5L3Z0"/>
<feature type="compositionally biased region" description="Basic and acidic residues" evidence="5">
    <location>
        <begin position="512"/>
        <end position="523"/>
    </location>
</feature>
<feature type="domain" description="BRCT" evidence="6">
    <location>
        <begin position="319"/>
        <end position="412"/>
    </location>
</feature>
<feature type="region of interest" description="Disordered" evidence="5">
    <location>
        <begin position="574"/>
        <end position="600"/>
    </location>
</feature>